<feature type="transmembrane region" description="Helical" evidence="1">
    <location>
        <begin position="50"/>
        <end position="72"/>
    </location>
</feature>
<dbReference type="EMBL" id="CP046171">
    <property type="protein sequence ID" value="QIS02192.1"/>
    <property type="molecule type" value="Genomic_DNA"/>
</dbReference>
<gene>
    <name evidence="2" type="ORF">F5X71_07540</name>
</gene>
<feature type="transmembrane region" description="Helical" evidence="1">
    <location>
        <begin position="20"/>
        <end position="38"/>
    </location>
</feature>
<dbReference type="AlphaFoldDB" id="A0A6G9XML9"/>
<organism evidence="2 3">
    <name type="scientific">Nocardia brasiliensis</name>
    <dbReference type="NCBI Taxonomy" id="37326"/>
    <lineage>
        <taxon>Bacteria</taxon>
        <taxon>Bacillati</taxon>
        <taxon>Actinomycetota</taxon>
        <taxon>Actinomycetes</taxon>
        <taxon>Mycobacteriales</taxon>
        <taxon>Nocardiaceae</taxon>
        <taxon>Nocardia</taxon>
    </lineage>
</organism>
<name>A0A6G9XML9_NOCBR</name>
<accession>A0A6G9XML9</accession>
<dbReference type="RefSeq" id="WP_167461295.1">
    <property type="nucleotide sequence ID" value="NZ_CP046171.1"/>
</dbReference>
<reference evidence="2 3" key="1">
    <citation type="journal article" date="2019" name="ACS Chem. Biol.">
        <title>Identification and Mobilization of a Cryptic Antibiotic Biosynthesis Gene Locus from a Human-Pathogenic Nocardia Isolate.</title>
        <authorList>
            <person name="Herisse M."/>
            <person name="Ishida K."/>
            <person name="Porter J.L."/>
            <person name="Howden B."/>
            <person name="Hertweck C."/>
            <person name="Stinear T.P."/>
            <person name="Pidot S.J."/>
        </authorList>
    </citation>
    <scope>NUCLEOTIDE SEQUENCE [LARGE SCALE GENOMIC DNA]</scope>
    <source>
        <strain evidence="2 3">AUSMDU00024985</strain>
    </source>
</reference>
<protein>
    <submittedName>
        <fullName evidence="2">Uncharacterized protein</fullName>
    </submittedName>
</protein>
<evidence type="ECO:0000313" key="2">
    <source>
        <dbReference type="EMBL" id="QIS02192.1"/>
    </source>
</evidence>
<keyword evidence="1" id="KW-0472">Membrane</keyword>
<dbReference type="Proteomes" id="UP000501705">
    <property type="component" value="Chromosome"/>
</dbReference>
<sequence>MRTESSDRTTTKSEGDTGLLAVPAVLGLGMLIAAFATLDRIPGWSEEYGAILVYLACFLYMSIAGRLTWWGVDTLFARARNSRRGSRR</sequence>
<proteinExistence type="predicted"/>
<evidence type="ECO:0000256" key="1">
    <source>
        <dbReference type="SAM" id="Phobius"/>
    </source>
</evidence>
<keyword evidence="1" id="KW-1133">Transmembrane helix</keyword>
<evidence type="ECO:0000313" key="3">
    <source>
        <dbReference type="Proteomes" id="UP000501705"/>
    </source>
</evidence>
<keyword evidence="1" id="KW-0812">Transmembrane</keyword>